<dbReference type="Proteomes" id="UP000688137">
    <property type="component" value="Unassembled WGS sequence"/>
</dbReference>
<gene>
    <name evidence="2" type="ORF">PPRIM_AZ9-3.1.T1280050</name>
</gene>
<keyword evidence="1" id="KW-0175">Coiled coil</keyword>
<name>A0A8S1PSS8_PARPR</name>
<sequence length="237" mass="28763">MNEICLTQNHHIFQILYQYLQKHGMNIGNSQMTKLFELFIQTYESTYQRKEIRISQLNSKIFQITQDLNNYQNNIERQYSVIKNIKNKREKLHFDLDFKESHLHQIEISINQIKTYPSITQNICDLKEGIRICRERYLLLKEENEEFNKIQTSLTQQKQQLKNRYKFVLDQIQTNLKFYDEFKENSINLNQRLIKQLKTVIELFQLNQKRTINQKYTNIDKNTIDIDDTSILFINLI</sequence>
<evidence type="ECO:0000256" key="1">
    <source>
        <dbReference type="SAM" id="Coils"/>
    </source>
</evidence>
<proteinExistence type="predicted"/>
<dbReference type="OMA" id="LTQYNCK"/>
<protein>
    <submittedName>
        <fullName evidence="2">Uncharacterized protein</fullName>
    </submittedName>
</protein>
<comment type="caution">
    <text evidence="2">The sequence shown here is derived from an EMBL/GenBank/DDBJ whole genome shotgun (WGS) entry which is preliminary data.</text>
</comment>
<evidence type="ECO:0000313" key="2">
    <source>
        <dbReference type="EMBL" id="CAD8105669.1"/>
    </source>
</evidence>
<dbReference type="AlphaFoldDB" id="A0A8S1PSS8"/>
<dbReference type="EMBL" id="CAJJDM010000131">
    <property type="protein sequence ID" value="CAD8105669.1"/>
    <property type="molecule type" value="Genomic_DNA"/>
</dbReference>
<organism evidence="2 3">
    <name type="scientific">Paramecium primaurelia</name>
    <dbReference type="NCBI Taxonomy" id="5886"/>
    <lineage>
        <taxon>Eukaryota</taxon>
        <taxon>Sar</taxon>
        <taxon>Alveolata</taxon>
        <taxon>Ciliophora</taxon>
        <taxon>Intramacronucleata</taxon>
        <taxon>Oligohymenophorea</taxon>
        <taxon>Peniculida</taxon>
        <taxon>Parameciidae</taxon>
        <taxon>Paramecium</taxon>
    </lineage>
</organism>
<reference evidence="2" key="1">
    <citation type="submission" date="2021-01" db="EMBL/GenBank/DDBJ databases">
        <authorList>
            <consortium name="Genoscope - CEA"/>
            <person name="William W."/>
        </authorList>
    </citation>
    <scope>NUCLEOTIDE SEQUENCE</scope>
</reference>
<evidence type="ECO:0000313" key="3">
    <source>
        <dbReference type="Proteomes" id="UP000688137"/>
    </source>
</evidence>
<feature type="coiled-coil region" evidence="1">
    <location>
        <begin position="40"/>
        <end position="88"/>
    </location>
</feature>
<accession>A0A8S1PSS8</accession>
<keyword evidence="3" id="KW-1185">Reference proteome</keyword>